<proteinExistence type="predicted"/>
<sequence length="121" mass="12427">MELTAGDGIKRPWAVIPAAMALILYLAMDVEGATPSSSPACYFDTEKYDDNAWPLASGPSDPASSISSRKAPNKMVAVAAGVAMTVSTPDLARCESLITTTTTRTAAQPRHAATTAAAVAA</sequence>
<reference evidence="3" key="1">
    <citation type="journal article" date="2023" name="Mol. Phylogenet. Evol.">
        <title>Genome-scale phylogeny and comparative genomics of the fungal order Sordariales.</title>
        <authorList>
            <person name="Hensen N."/>
            <person name="Bonometti L."/>
            <person name="Westerberg I."/>
            <person name="Brannstrom I.O."/>
            <person name="Guillou S."/>
            <person name="Cros-Aarteil S."/>
            <person name="Calhoun S."/>
            <person name="Haridas S."/>
            <person name="Kuo A."/>
            <person name="Mondo S."/>
            <person name="Pangilinan J."/>
            <person name="Riley R."/>
            <person name="LaButti K."/>
            <person name="Andreopoulos B."/>
            <person name="Lipzen A."/>
            <person name="Chen C."/>
            <person name="Yan M."/>
            <person name="Daum C."/>
            <person name="Ng V."/>
            <person name="Clum A."/>
            <person name="Steindorff A."/>
            <person name="Ohm R.A."/>
            <person name="Martin F."/>
            <person name="Silar P."/>
            <person name="Natvig D.O."/>
            <person name="Lalanne C."/>
            <person name="Gautier V."/>
            <person name="Ament-Velasquez S.L."/>
            <person name="Kruys A."/>
            <person name="Hutchinson M.I."/>
            <person name="Powell A.J."/>
            <person name="Barry K."/>
            <person name="Miller A.N."/>
            <person name="Grigoriev I.V."/>
            <person name="Debuchy R."/>
            <person name="Gladieux P."/>
            <person name="Hiltunen Thoren M."/>
            <person name="Johannesson H."/>
        </authorList>
    </citation>
    <scope>NUCLEOTIDE SEQUENCE</scope>
    <source>
        <strain evidence="3">SMH4131-1</strain>
    </source>
</reference>
<gene>
    <name evidence="3" type="ORF">B0T19DRAFT_168283</name>
</gene>
<evidence type="ECO:0000256" key="2">
    <source>
        <dbReference type="SAM" id="SignalP"/>
    </source>
</evidence>
<feature type="chain" id="PRO_5041972852" evidence="2">
    <location>
        <begin position="33"/>
        <end position="121"/>
    </location>
</feature>
<evidence type="ECO:0000256" key="1">
    <source>
        <dbReference type="SAM" id="MobiDB-lite"/>
    </source>
</evidence>
<dbReference type="EMBL" id="JAUEPO010000003">
    <property type="protein sequence ID" value="KAK3327621.1"/>
    <property type="molecule type" value="Genomic_DNA"/>
</dbReference>
<comment type="caution">
    <text evidence="3">The sequence shown here is derived from an EMBL/GenBank/DDBJ whole genome shotgun (WGS) entry which is preliminary data.</text>
</comment>
<dbReference type="Proteomes" id="UP001286456">
    <property type="component" value="Unassembled WGS sequence"/>
</dbReference>
<dbReference type="AlphaFoldDB" id="A0AAE0INH6"/>
<keyword evidence="2" id="KW-0732">Signal</keyword>
<accession>A0AAE0INH6</accession>
<evidence type="ECO:0000313" key="4">
    <source>
        <dbReference type="Proteomes" id="UP001286456"/>
    </source>
</evidence>
<feature type="signal peptide" evidence="2">
    <location>
        <begin position="1"/>
        <end position="32"/>
    </location>
</feature>
<keyword evidence="4" id="KW-1185">Reference proteome</keyword>
<name>A0AAE0INH6_9PEZI</name>
<reference evidence="3" key="2">
    <citation type="submission" date="2023-06" db="EMBL/GenBank/DDBJ databases">
        <authorList>
            <consortium name="Lawrence Berkeley National Laboratory"/>
            <person name="Haridas S."/>
            <person name="Hensen N."/>
            <person name="Bonometti L."/>
            <person name="Westerberg I."/>
            <person name="Brannstrom I.O."/>
            <person name="Guillou S."/>
            <person name="Cros-Aarteil S."/>
            <person name="Calhoun S."/>
            <person name="Kuo A."/>
            <person name="Mondo S."/>
            <person name="Pangilinan J."/>
            <person name="Riley R."/>
            <person name="Labutti K."/>
            <person name="Andreopoulos B."/>
            <person name="Lipzen A."/>
            <person name="Chen C."/>
            <person name="Yanf M."/>
            <person name="Daum C."/>
            <person name="Ng V."/>
            <person name="Clum A."/>
            <person name="Steindorff A."/>
            <person name="Ohm R."/>
            <person name="Martin F."/>
            <person name="Silar P."/>
            <person name="Natvig D."/>
            <person name="Lalanne C."/>
            <person name="Gautier V."/>
            <person name="Ament-Velasquez S.L."/>
            <person name="Kruys A."/>
            <person name="Hutchinson M.I."/>
            <person name="Powell A.J."/>
            <person name="Barry K."/>
            <person name="Miller A.N."/>
            <person name="Grigoriev I.V."/>
            <person name="Debuchy R."/>
            <person name="Gladieux P."/>
            <person name="Thoren M.H."/>
            <person name="Johannesson H."/>
        </authorList>
    </citation>
    <scope>NUCLEOTIDE SEQUENCE</scope>
    <source>
        <strain evidence="3">SMH4131-1</strain>
    </source>
</reference>
<evidence type="ECO:0000313" key="3">
    <source>
        <dbReference type="EMBL" id="KAK3327621.1"/>
    </source>
</evidence>
<protein>
    <submittedName>
        <fullName evidence="3">Uncharacterized protein</fullName>
    </submittedName>
</protein>
<feature type="region of interest" description="Disordered" evidence="1">
    <location>
        <begin position="102"/>
        <end position="121"/>
    </location>
</feature>
<organism evidence="3 4">
    <name type="scientific">Cercophora scortea</name>
    <dbReference type="NCBI Taxonomy" id="314031"/>
    <lineage>
        <taxon>Eukaryota</taxon>
        <taxon>Fungi</taxon>
        <taxon>Dikarya</taxon>
        <taxon>Ascomycota</taxon>
        <taxon>Pezizomycotina</taxon>
        <taxon>Sordariomycetes</taxon>
        <taxon>Sordariomycetidae</taxon>
        <taxon>Sordariales</taxon>
        <taxon>Lasiosphaeriaceae</taxon>
        <taxon>Cercophora</taxon>
    </lineage>
</organism>